<evidence type="ECO:0000313" key="1">
    <source>
        <dbReference type="EMBL" id="KAF5876634.1"/>
    </source>
</evidence>
<sequence length="67" mass="6948">MIPIVNLRLFKIIHDDAISPLRRETKIHIVASAPGTTRGALDIRTVADVGVGAGGKIVSAGSDLSAD</sequence>
<dbReference type="Proteomes" id="UP000531561">
    <property type="component" value="Unassembled WGS sequence"/>
</dbReference>
<dbReference type="RefSeq" id="XP_037195580.1">
    <property type="nucleotide sequence ID" value="XM_037333452.1"/>
</dbReference>
<dbReference type="OrthoDB" id="10494403at2759"/>
<proteinExistence type="predicted"/>
<evidence type="ECO:0000313" key="2">
    <source>
        <dbReference type="Proteomes" id="UP000531561"/>
    </source>
</evidence>
<accession>A0A8H6AZW5</accession>
<organism evidence="1 2">
    <name type="scientific">Botrytis fragariae</name>
    <dbReference type="NCBI Taxonomy" id="1964551"/>
    <lineage>
        <taxon>Eukaryota</taxon>
        <taxon>Fungi</taxon>
        <taxon>Dikarya</taxon>
        <taxon>Ascomycota</taxon>
        <taxon>Pezizomycotina</taxon>
        <taxon>Leotiomycetes</taxon>
        <taxon>Helotiales</taxon>
        <taxon>Sclerotiniaceae</taxon>
        <taxon>Botrytis</taxon>
    </lineage>
</organism>
<dbReference type="EMBL" id="JABFCT010000004">
    <property type="protein sequence ID" value="KAF5876634.1"/>
    <property type="molecule type" value="Genomic_DNA"/>
</dbReference>
<reference evidence="1 2" key="1">
    <citation type="journal article" date="2020" name="Phytopathology">
        <title>A high-quality genome resource of Botrytis fragariae, a new and rapidly spreading fungal pathogen causing strawberry gray mold in the U.S.A.</title>
        <authorList>
            <person name="Wu Y."/>
            <person name="Saski C.A."/>
            <person name="Schnabel G."/>
            <person name="Xiao S."/>
            <person name="Hu M."/>
        </authorList>
    </citation>
    <scope>NUCLEOTIDE SEQUENCE [LARGE SCALE GENOMIC DNA]</scope>
    <source>
        <strain evidence="1 2">BVB16</strain>
    </source>
</reference>
<keyword evidence="2" id="KW-1185">Reference proteome</keyword>
<dbReference type="AlphaFoldDB" id="A0A8H6AZW5"/>
<dbReference type="GeneID" id="59257144"/>
<protein>
    <submittedName>
        <fullName evidence="1">Uncharacterized protein</fullName>
    </submittedName>
</protein>
<name>A0A8H6AZW5_9HELO</name>
<comment type="caution">
    <text evidence="1">The sequence shown here is derived from an EMBL/GenBank/DDBJ whole genome shotgun (WGS) entry which is preliminary data.</text>
</comment>
<gene>
    <name evidence="1" type="ORF">Bfra_003040</name>
</gene>